<feature type="site" description="Important for substrate specificity" evidence="3">
    <location>
        <position position="157"/>
    </location>
</feature>
<keyword evidence="2 3" id="KW-0378">Hydrolase</keyword>
<feature type="site" description="Important for substrate specificity" evidence="3">
    <location>
        <position position="75"/>
    </location>
</feature>
<dbReference type="AlphaFoldDB" id="A0A2W7MJ71"/>
<dbReference type="SUPFAM" id="SSF52972">
    <property type="entry name" value="ITPase-like"/>
    <property type="match status" value="1"/>
</dbReference>
<evidence type="ECO:0000256" key="3">
    <source>
        <dbReference type="HAMAP-Rule" id="MF_00528"/>
    </source>
</evidence>
<dbReference type="GO" id="GO:0005737">
    <property type="term" value="C:cytoplasm"/>
    <property type="evidence" value="ECO:0007669"/>
    <property type="project" value="UniProtKB-SubCell"/>
</dbReference>
<feature type="active site" description="Proton acceptor" evidence="3">
    <location>
        <position position="74"/>
    </location>
</feature>
<dbReference type="Proteomes" id="UP000248646">
    <property type="component" value="Unassembled WGS sequence"/>
</dbReference>
<dbReference type="InterPro" id="IPR003697">
    <property type="entry name" value="Maf-like"/>
</dbReference>
<comment type="function">
    <text evidence="3">Nucleoside triphosphate pyrophosphatase that hydrolyzes dTTP and UTP. May have a dual role in cell division arrest and in preventing the incorporation of modified nucleotides into cellular nucleic acids.</text>
</comment>
<dbReference type="GO" id="GO:0009117">
    <property type="term" value="P:nucleotide metabolic process"/>
    <property type="evidence" value="ECO:0007669"/>
    <property type="project" value="UniProtKB-KW"/>
</dbReference>
<dbReference type="PANTHER" id="PTHR43213:SF5">
    <property type="entry name" value="BIFUNCTIONAL DTTP_UTP PYROPHOSPHATASE_METHYLTRANSFERASE PROTEIN-RELATED"/>
    <property type="match status" value="1"/>
</dbReference>
<evidence type="ECO:0000256" key="2">
    <source>
        <dbReference type="ARBA" id="ARBA00022801"/>
    </source>
</evidence>
<name>A0A2W7MJ71_9BACI</name>
<dbReference type="PIRSF" id="PIRSF006305">
    <property type="entry name" value="Maf"/>
    <property type="match status" value="1"/>
</dbReference>
<evidence type="ECO:0000313" key="4">
    <source>
        <dbReference type="EMBL" id="PZX07085.1"/>
    </source>
</evidence>
<dbReference type="RefSeq" id="WP_111437773.1">
    <property type="nucleotide sequence ID" value="NZ_QKZI01000001.1"/>
</dbReference>
<dbReference type="NCBIfam" id="TIGR00172">
    <property type="entry name" value="maf"/>
    <property type="match status" value="1"/>
</dbReference>
<comment type="caution">
    <text evidence="4">The sequence shown here is derived from an EMBL/GenBank/DDBJ whole genome shotgun (WGS) entry which is preliminary data.</text>
</comment>
<comment type="similarity">
    <text evidence="3">Belongs to the Maf family. YhdE subfamily.</text>
</comment>
<accession>A0A2W7MJ71</accession>
<keyword evidence="3" id="KW-0546">Nucleotide metabolism</keyword>
<organism evidence="4 5">
    <name type="scientific">Psychrobacillus insolitus</name>
    <dbReference type="NCBI Taxonomy" id="1461"/>
    <lineage>
        <taxon>Bacteria</taxon>
        <taxon>Bacillati</taxon>
        <taxon>Bacillota</taxon>
        <taxon>Bacilli</taxon>
        <taxon>Bacillales</taxon>
        <taxon>Bacillaceae</taxon>
        <taxon>Psychrobacillus</taxon>
    </lineage>
</organism>
<gene>
    <name evidence="4" type="ORF">C7437_101192</name>
</gene>
<dbReference type="OrthoDB" id="9807767at2"/>
<reference evidence="4 5" key="1">
    <citation type="submission" date="2018-06" db="EMBL/GenBank/DDBJ databases">
        <title>Genomic Encyclopedia of Type Strains, Phase IV (KMG-IV): sequencing the most valuable type-strain genomes for metagenomic binning, comparative biology and taxonomic classification.</title>
        <authorList>
            <person name="Goeker M."/>
        </authorList>
    </citation>
    <scope>NUCLEOTIDE SEQUENCE [LARGE SCALE GENOMIC DNA]</scope>
    <source>
        <strain evidence="4 5">DSM 5</strain>
    </source>
</reference>
<comment type="catalytic activity">
    <reaction evidence="3">
        <text>dTTP + H2O = dTMP + diphosphate + H(+)</text>
        <dbReference type="Rhea" id="RHEA:28534"/>
        <dbReference type="ChEBI" id="CHEBI:15377"/>
        <dbReference type="ChEBI" id="CHEBI:15378"/>
        <dbReference type="ChEBI" id="CHEBI:33019"/>
        <dbReference type="ChEBI" id="CHEBI:37568"/>
        <dbReference type="ChEBI" id="CHEBI:63528"/>
        <dbReference type="EC" id="3.6.1.9"/>
    </reaction>
</comment>
<comment type="catalytic activity">
    <reaction evidence="3">
        <text>UTP + H2O = UMP + diphosphate + H(+)</text>
        <dbReference type="Rhea" id="RHEA:29395"/>
        <dbReference type="ChEBI" id="CHEBI:15377"/>
        <dbReference type="ChEBI" id="CHEBI:15378"/>
        <dbReference type="ChEBI" id="CHEBI:33019"/>
        <dbReference type="ChEBI" id="CHEBI:46398"/>
        <dbReference type="ChEBI" id="CHEBI:57865"/>
        <dbReference type="EC" id="3.6.1.9"/>
    </reaction>
</comment>
<evidence type="ECO:0000256" key="1">
    <source>
        <dbReference type="ARBA" id="ARBA00001968"/>
    </source>
</evidence>
<keyword evidence="3" id="KW-0963">Cytoplasm</keyword>
<dbReference type="PANTHER" id="PTHR43213">
    <property type="entry name" value="BIFUNCTIONAL DTTP/UTP PYROPHOSPHATASE/METHYLTRANSFERASE PROTEIN-RELATED"/>
    <property type="match status" value="1"/>
</dbReference>
<dbReference type="GO" id="GO:0036221">
    <property type="term" value="F:UTP diphosphatase activity"/>
    <property type="evidence" value="ECO:0007669"/>
    <property type="project" value="RHEA"/>
</dbReference>
<dbReference type="GO" id="GO:0036218">
    <property type="term" value="F:dTTP diphosphatase activity"/>
    <property type="evidence" value="ECO:0007669"/>
    <property type="project" value="RHEA"/>
</dbReference>
<dbReference type="EC" id="3.6.1.9" evidence="3"/>
<keyword evidence="5" id="KW-1185">Reference proteome</keyword>
<dbReference type="InterPro" id="IPR029001">
    <property type="entry name" value="ITPase-like_fam"/>
</dbReference>
<dbReference type="EMBL" id="QKZI01000001">
    <property type="protein sequence ID" value="PZX07085.1"/>
    <property type="molecule type" value="Genomic_DNA"/>
</dbReference>
<dbReference type="Pfam" id="PF02545">
    <property type="entry name" value="Maf"/>
    <property type="match status" value="1"/>
</dbReference>
<proteinExistence type="inferred from homology"/>
<sequence>MKFKTNKQIILATESPRRIELFGTLGLPFDVQASGITEQLEEEYRPDDLAIQLAYMKAEPIANLNPDAIVIAADTIVVVGNTTLGKPKTKQQAKMFLNLLSGKTHQVMTGVSVQHGDDYIGFVSSTEVKFYELLEEQIEAYVESEDPYDKAGGYGIQTLGGLFVQKINGDYNNVVGLPLSMLCRTLLLKKLISIDKGEV</sequence>
<comment type="caution">
    <text evidence="3">Lacks conserved residue(s) required for the propagation of feature annotation.</text>
</comment>
<dbReference type="HAMAP" id="MF_00528">
    <property type="entry name" value="Maf"/>
    <property type="match status" value="1"/>
</dbReference>
<protein>
    <recommendedName>
        <fullName evidence="3">dTTP/UTP pyrophosphatase</fullName>
        <shortName evidence="3">dTTPase/UTPase</shortName>
        <ecNumber evidence="3">3.6.1.9</ecNumber>
    </recommendedName>
    <alternativeName>
        <fullName evidence="3">Nucleoside triphosphate pyrophosphatase</fullName>
    </alternativeName>
    <alternativeName>
        <fullName evidence="3">Nucleotide pyrophosphatase</fullName>
        <shortName evidence="3">Nucleotide PPase</shortName>
    </alternativeName>
</protein>
<evidence type="ECO:0000313" key="5">
    <source>
        <dbReference type="Proteomes" id="UP000248646"/>
    </source>
</evidence>
<dbReference type="CDD" id="cd00555">
    <property type="entry name" value="Maf"/>
    <property type="match status" value="1"/>
</dbReference>
<dbReference type="Gene3D" id="3.90.950.10">
    <property type="match status" value="1"/>
</dbReference>
<comment type="cofactor">
    <cofactor evidence="1 3">
        <name>a divalent metal cation</name>
        <dbReference type="ChEBI" id="CHEBI:60240"/>
    </cofactor>
</comment>
<feature type="site" description="Important for substrate specificity" evidence="3">
    <location>
        <position position="17"/>
    </location>
</feature>
<comment type="subcellular location">
    <subcellularLocation>
        <location evidence="3">Cytoplasm</location>
    </subcellularLocation>
</comment>